<gene>
    <name evidence="2" type="ORF">MF626_07465</name>
</gene>
<dbReference type="SUPFAM" id="SSF53756">
    <property type="entry name" value="UDP-Glycosyltransferase/glycogen phosphorylase"/>
    <property type="match status" value="1"/>
</dbReference>
<evidence type="ECO:0000259" key="1">
    <source>
        <dbReference type="Pfam" id="PF00534"/>
    </source>
</evidence>
<proteinExistence type="predicted"/>
<keyword evidence="2" id="KW-0328">Glycosyltransferase</keyword>
<dbReference type="PANTHER" id="PTHR45919:SF1">
    <property type="entry name" value="GDP-MAN:MAN(3)GLCNAC(2)-PP-DOL ALPHA-1,2-MANNOSYLTRANSFERASE"/>
    <property type="match status" value="1"/>
</dbReference>
<dbReference type="PANTHER" id="PTHR45919">
    <property type="entry name" value="GDP-MAN:MAN(3)GLCNAC(2)-PP-DOL ALPHA-1,2-MANNOSYLTRANSFERASE"/>
    <property type="match status" value="1"/>
</dbReference>
<dbReference type="Pfam" id="PF00534">
    <property type="entry name" value="Glycos_transf_1"/>
    <property type="match status" value="1"/>
</dbReference>
<accession>A0AAE9TF78</accession>
<organism evidence="2">
    <name type="scientific">Paenibacillus polymyxa</name>
    <name type="common">Bacillus polymyxa</name>
    <dbReference type="NCBI Taxonomy" id="1406"/>
    <lineage>
        <taxon>Bacteria</taxon>
        <taxon>Bacillati</taxon>
        <taxon>Bacillota</taxon>
        <taxon>Bacilli</taxon>
        <taxon>Bacillales</taxon>
        <taxon>Paenibacillaceae</taxon>
        <taxon>Paenibacillus</taxon>
    </lineage>
</organism>
<dbReference type="GO" id="GO:0016020">
    <property type="term" value="C:membrane"/>
    <property type="evidence" value="ECO:0007669"/>
    <property type="project" value="TreeGrafter"/>
</dbReference>
<dbReference type="GO" id="GO:0004377">
    <property type="term" value="F:GDP-Man:Man(3)GlcNAc(2)-PP-Dol alpha-1,2-mannosyltransferase activity"/>
    <property type="evidence" value="ECO:0007669"/>
    <property type="project" value="InterPro"/>
</dbReference>
<protein>
    <submittedName>
        <fullName evidence="2">Glycosyltransferase</fullName>
        <ecNumber evidence="2">2.4.-.-</ecNumber>
    </submittedName>
</protein>
<dbReference type="GO" id="GO:0006487">
    <property type="term" value="P:protein N-linked glycosylation"/>
    <property type="evidence" value="ECO:0007669"/>
    <property type="project" value="TreeGrafter"/>
</dbReference>
<dbReference type="AlphaFoldDB" id="A0AAE9TF78"/>
<name>A0AAE9TF78_PAEPO</name>
<feature type="domain" description="Glycosyl transferase family 1" evidence="1">
    <location>
        <begin position="2"/>
        <end position="168"/>
    </location>
</feature>
<evidence type="ECO:0000313" key="2">
    <source>
        <dbReference type="EMBL" id="UZP76646.1"/>
    </source>
</evidence>
<dbReference type="InterPro" id="IPR001296">
    <property type="entry name" value="Glyco_trans_1"/>
</dbReference>
<keyword evidence="2" id="KW-0808">Transferase</keyword>
<dbReference type="EC" id="2.4.-.-" evidence="2"/>
<sequence length="189" mass="21935">MLSVGRFFVGAHNKKQDFLVDFFVKNIHKFQGWELHIVGALSNNPVDIEYVAKIKEKIQGYPIYLYINSDLSQVNNLYDRAKLFWHATGFNEESDRFPEKMEHFGITTVEAMSKGVVPIVINKGGQTEIVNQQKDGFLWNSEEELLEYTQELISNSEKRETIALNASKRAKDFSVETFYEKNREIFDVL</sequence>
<dbReference type="InterPro" id="IPR038013">
    <property type="entry name" value="ALG11"/>
</dbReference>
<dbReference type="Gene3D" id="3.40.50.2000">
    <property type="entry name" value="Glycogen Phosphorylase B"/>
    <property type="match status" value="1"/>
</dbReference>
<dbReference type="EMBL" id="CP097770">
    <property type="protein sequence ID" value="UZP76646.1"/>
    <property type="molecule type" value="Genomic_DNA"/>
</dbReference>
<reference evidence="2" key="1">
    <citation type="submission" date="2022-11" db="EMBL/GenBank/DDBJ databases">
        <authorList>
            <person name="Vasilchenko N.G."/>
            <person name="Prazdnova E.V."/>
            <person name="Gorovtsov A.V."/>
            <person name="Chistyakov V.A."/>
            <person name="Pak M.L."/>
        </authorList>
    </citation>
    <scope>NUCLEOTIDE SEQUENCE</scope>
    <source>
        <strain evidence="2">R 4.5</strain>
    </source>
</reference>